<dbReference type="EMBL" id="NVUK01000023">
    <property type="protein sequence ID" value="PCI76874.1"/>
    <property type="molecule type" value="Genomic_DNA"/>
</dbReference>
<accession>A0A2A4X2X9</accession>
<evidence type="ECO:0000313" key="1">
    <source>
        <dbReference type="EMBL" id="PCI76874.1"/>
    </source>
</evidence>
<sequence>MRCCPCFCFFWNRQVSPNLSPGSSPADQNPPGLPLKTTLQYGTFSSLSTPAEGKKRVILLAYGSLSSSEKGQVLTKLAAKVSALTTKVARFTPRASWNKTTIQAKLQEYDTCYLLINAYRPVDEDNAQAVKEVWDTIKKSTQWLVENYSETRVDKFLSYCAIIEQKSSV</sequence>
<evidence type="ECO:0000313" key="2">
    <source>
        <dbReference type="Proteomes" id="UP000218775"/>
    </source>
</evidence>
<name>A0A2A4X2X9_UNCAE</name>
<protein>
    <submittedName>
        <fullName evidence="1">Uncharacterized protein</fullName>
    </submittedName>
</protein>
<reference evidence="2" key="1">
    <citation type="submission" date="2017-08" db="EMBL/GenBank/DDBJ databases">
        <title>A dynamic microbial community with high functional redundancy inhabits the cold, oxic subseafloor aquifer.</title>
        <authorList>
            <person name="Tully B.J."/>
            <person name="Wheat C.G."/>
            <person name="Glazer B.T."/>
            <person name="Huber J.A."/>
        </authorList>
    </citation>
    <scope>NUCLEOTIDE SEQUENCE [LARGE SCALE GENOMIC DNA]</scope>
</reference>
<proteinExistence type="predicted"/>
<gene>
    <name evidence="1" type="ORF">COB21_03845</name>
</gene>
<organism evidence="1 2">
    <name type="scientific">Aerophobetes bacterium</name>
    <dbReference type="NCBI Taxonomy" id="2030807"/>
    <lineage>
        <taxon>Bacteria</taxon>
        <taxon>Candidatus Aerophobota</taxon>
    </lineage>
</organism>
<dbReference type="Proteomes" id="UP000218775">
    <property type="component" value="Unassembled WGS sequence"/>
</dbReference>
<dbReference type="AlphaFoldDB" id="A0A2A4X2X9"/>
<comment type="caution">
    <text evidence="1">The sequence shown here is derived from an EMBL/GenBank/DDBJ whole genome shotgun (WGS) entry which is preliminary data.</text>
</comment>